<evidence type="ECO:0000256" key="1">
    <source>
        <dbReference type="ARBA" id="ARBA00009427"/>
    </source>
</evidence>
<reference evidence="11" key="1">
    <citation type="submission" date="2018-05" db="EMBL/GenBank/DDBJ databases">
        <authorList>
            <person name="Lanie J.A."/>
            <person name="Ng W.-L."/>
            <person name="Kazmierczak K.M."/>
            <person name="Andrzejewski T.M."/>
            <person name="Davidsen T.M."/>
            <person name="Wayne K.J."/>
            <person name="Tettelin H."/>
            <person name="Glass J.I."/>
            <person name="Rusch D."/>
            <person name="Podicherti R."/>
            <person name="Tsui H.-C.T."/>
            <person name="Winkler M.E."/>
        </authorList>
    </citation>
    <scope>NUCLEOTIDE SEQUENCE</scope>
</reference>
<dbReference type="InterPro" id="IPR027417">
    <property type="entry name" value="P-loop_NTPase"/>
</dbReference>
<evidence type="ECO:0000256" key="7">
    <source>
        <dbReference type="ARBA" id="ARBA00047615"/>
    </source>
</evidence>
<evidence type="ECO:0000256" key="5">
    <source>
        <dbReference type="ARBA" id="ARBA00022777"/>
    </source>
</evidence>
<evidence type="ECO:0000259" key="10">
    <source>
        <dbReference type="Pfam" id="PF02224"/>
    </source>
</evidence>
<keyword evidence="5" id="KW-0418">Kinase</keyword>
<protein>
    <recommendedName>
        <fullName evidence="2">(d)CMP kinase</fullName>
        <ecNumber evidence="2">2.7.4.25</ecNumber>
    </recommendedName>
</protein>
<dbReference type="GO" id="GO:0036431">
    <property type="term" value="F:dCMP kinase activity"/>
    <property type="evidence" value="ECO:0007669"/>
    <property type="project" value="InterPro"/>
</dbReference>
<dbReference type="SUPFAM" id="SSF52540">
    <property type="entry name" value="P-loop containing nucleoside triphosphate hydrolases"/>
    <property type="match status" value="1"/>
</dbReference>
<feature type="non-terminal residue" evidence="11">
    <location>
        <position position="1"/>
    </location>
</feature>
<feature type="domain" description="Cytidylate kinase" evidence="10">
    <location>
        <begin position="1"/>
        <end position="209"/>
    </location>
</feature>
<evidence type="ECO:0000256" key="6">
    <source>
        <dbReference type="ARBA" id="ARBA00022840"/>
    </source>
</evidence>
<evidence type="ECO:0000256" key="4">
    <source>
        <dbReference type="ARBA" id="ARBA00022741"/>
    </source>
</evidence>
<dbReference type="AlphaFoldDB" id="A0A381XJF0"/>
<dbReference type="GO" id="GO:0005524">
    <property type="term" value="F:ATP binding"/>
    <property type="evidence" value="ECO:0007669"/>
    <property type="project" value="UniProtKB-KW"/>
</dbReference>
<dbReference type="InterPro" id="IPR003136">
    <property type="entry name" value="Cytidylate_kin"/>
</dbReference>
<dbReference type="Gene3D" id="3.40.50.300">
    <property type="entry name" value="P-loop containing nucleotide triphosphate hydrolases"/>
    <property type="match status" value="1"/>
</dbReference>
<proteinExistence type="inferred from homology"/>
<comment type="catalytic activity">
    <reaction evidence="7">
        <text>dCMP + ATP = dCDP + ADP</text>
        <dbReference type="Rhea" id="RHEA:25094"/>
        <dbReference type="ChEBI" id="CHEBI:30616"/>
        <dbReference type="ChEBI" id="CHEBI:57566"/>
        <dbReference type="ChEBI" id="CHEBI:58593"/>
        <dbReference type="ChEBI" id="CHEBI:456216"/>
        <dbReference type="EC" id="2.7.4.25"/>
    </reaction>
</comment>
<keyword evidence="6" id="KW-0067">ATP-binding</keyword>
<dbReference type="NCBIfam" id="TIGR00017">
    <property type="entry name" value="cmk"/>
    <property type="match status" value="1"/>
</dbReference>
<accession>A0A381XJF0</accession>
<dbReference type="Pfam" id="PF02224">
    <property type="entry name" value="Cytidylate_kin"/>
    <property type="match status" value="1"/>
</dbReference>
<name>A0A381XJF0_9ZZZZ</name>
<sequence>VAIDGGAASGKSTTARTLAEKLNLMHVDTGSIYRVICHALLEKGVDGFDEKVGEHLDALVLETEVSKRQGRMRLDGKILDHEQLRSDRVNANVSRYAAQPLVRNKLLEYQRSQAEVARREGFDGLVMEGRDIGSVIFPDAEVKIFLQAEERERERRRAAEGQADSIRKRDEMDSTRKTAPLACPADAVVIDTGKHDVEEVVAMVTDLVERARA</sequence>
<gene>
    <name evidence="11" type="ORF">METZ01_LOCUS117730</name>
</gene>
<organism evidence="11">
    <name type="scientific">marine metagenome</name>
    <dbReference type="NCBI Taxonomy" id="408172"/>
    <lineage>
        <taxon>unclassified sequences</taxon>
        <taxon>metagenomes</taxon>
        <taxon>ecological metagenomes</taxon>
    </lineage>
</organism>
<dbReference type="InterPro" id="IPR011994">
    <property type="entry name" value="Cytidylate_kinase_dom"/>
</dbReference>
<feature type="region of interest" description="Disordered" evidence="9">
    <location>
        <begin position="155"/>
        <end position="178"/>
    </location>
</feature>
<dbReference type="EMBL" id="UINC01015399">
    <property type="protein sequence ID" value="SVA64876.1"/>
    <property type="molecule type" value="Genomic_DNA"/>
</dbReference>
<comment type="similarity">
    <text evidence="1">Belongs to the cytidylate kinase family. Type 1 subfamily.</text>
</comment>
<keyword evidence="3" id="KW-0808">Transferase</keyword>
<evidence type="ECO:0000313" key="11">
    <source>
        <dbReference type="EMBL" id="SVA64876.1"/>
    </source>
</evidence>
<evidence type="ECO:0000256" key="3">
    <source>
        <dbReference type="ARBA" id="ARBA00022679"/>
    </source>
</evidence>
<dbReference type="HAMAP" id="MF_00238">
    <property type="entry name" value="Cytidyl_kinase_type1"/>
    <property type="match status" value="1"/>
</dbReference>
<dbReference type="EC" id="2.7.4.25" evidence="2"/>
<evidence type="ECO:0000256" key="8">
    <source>
        <dbReference type="ARBA" id="ARBA00048478"/>
    </source>
</evidence>
<keyword evidence="4" id="KW-0547">Nucleotide-binding</keyword>
<dbReference type="CDD" id="cd02020">
    <property type="entry name" value="CMPK"/>
    <property type="match status" value="1"/>
</dbReference>
<evidence type="ECO:0000256" key="2">
    <source>
        <dbReference type="ARBA" id="ARBA00012906"/>
    </source>
</evidence>
<feature type="compositionally biased region" description="Basic and acidic residues" evidence="9">
    <location>
        <begin position="155"/>
        <end position="176"/>
    </location>
</feature>
<comment type="catalytic activity">
    <reaction evidence="8">
        <text>CMP + ATP = CDP + ADP</text>
        <dbReference type="Rhea" id="RHEA:11600"/>
        <dbReference type="ChEBI" id="CHEBI:30616"/>
        <dbReference type="ChEBI" id="CHEBI:58069"/>
        <dbReference type="ChEBI" id="CHEBI:60377"/>
        <dbReference type="ChEBI" id="CHEBI:456216"/>
        <dbReference type="EC" id="2.7.4.25"/>
    </reaction>
</comment>
<dbReference type="GO" id="GO:0006139">
    <property type="term" value="P:nucleobase-containing compound metabolic process"/>
    <property type="evidence" value="ECO:0007669"/>
    <property type="project" value="InterPro"/>
</dbReference>
<evidence type="ECO:0000256" key="9">
    <source>
        <dbReference type="SAM" id="MobiDB-lite"/>
    </source>
</evidence>